<evidence type="ECO:0000313" key="2">
    <source>
        <dbReference type="Proteomes" id="UP000192727"/>
    </source>
</evidence>
<evidence type="ECO:0000313" key="1">
    <source>
        <dbReference type="EMBL" id="ARF67231.1"/>
    </source>
</evidence>
<protein>
    <recommendedName>
        <fullName evidence="3">DUF3310 domain-containing protein</fullName>
    </recommendedName>
</protein>
<accession>A0A1V0UQ20</accession>
<sequence length="87" mass="10093">MKKVRNDRVNPSYYTKNGLGCLDVIKAITDGLDPLEAFCIGNVTKYIWRWKDKNGVEDLRKARQYLDFLIQGQEEEHGIKTDRTTSD</sequence>
<proteinExistence type="predicted"/>
<dbReference type="Pfam" id="PF11753">
    <property type="entry name" value="DUF3310"/>
    <property type="match status" value="1"/>
</dbReference>
<reference evidence="1 2" key="1">
    <citation type="submission" date="2017-03" db="EMBL/GenBank/DDBJ databases">
        <title>Paenibacillus larvae genome sequencing.</title>
        <authorList>
            <person name="Dingman D.W."/>
        </authorList>
    </citation>
    <scope>NUCLEOTIDE SEQUENCE [LARGE SCALE GENOMIC DNA]</scope>
    <source>
        <strain evidence="1 2">SAG 10367</strain>
    </source>
</reference>
<dbReference type="Proteomes" id="UP000192727">
    <property type="component" value="Chromosome"/>
</dbReference>
<organism evidence="1 2">
    <name type="scientific">Paenibacillus larvae subsp. pulvifaciens</name>
    <dbReference type="NCBI Taxonomy" id="1477"/>
    <lineage>
        <taxon>Bacteria</taxon>
        <taxon>Bacillati</taxon>
        <taxon>Bacillota</taxon>
        <taxon>Bacilli</taxon>
        <taxon>Bacillales</taxon>
        <taxon>Paenibacillaceae</taxon>
        <taxon>Paenibacillus</taxon>
    </lineage>
</organism>
<dbReference type="AlphaFoldDB" id="A0A1V0UQ20"/>
<dbReference type="EMBL" id="CP020557">
    <property type="protein sequence ID" value="ARF67231.1"/>
    <property type="molecule type" value="Genomic_DNA"/>
</dbReference>
<name>A0A1V0UQ20_9BACL</name>
<gene>
    <name evidence="1" type="ORF">B7C51_04480</name>
</gene>
<dbReference type="InterPro" id="IPR021739">
    <property type="entry name" value="SaV-like"/>
</dbReference>
<evidence type="ECO:0008006" key="3">
    <source>
        <dbReference type="Google" id="ProtNLM"/>
    </source>
</evidence>